<reference evidence="1" key="1">
    <citation type="journal article" date="2014" name="Front. Microbiol.">
        <title>High frequency of phylogenetically diverse reductive dehalogenase-homologous genes in deep subseafloor sedimentary metagenomes.</title>
        <authorList>
            <person name="Kawai M."/>
            <person name="Futagami T."/>
            <person name="Toyoda A."/>
            <person name="Takaki Y."/>
            <person name="Nishi S."/>
            <person name="Hori S."/>
            <person name="Arai W."/>
            <person name="Tsubouchi T."/>
            <person name="Morono Y."/>
            <person name="Uchiyama I."/>
            <person name="Ito T."/>
            <person name="Fujiyama A."/>
            <person name="Inagaki F."/>
            <person name="Takami H."/>
        </authorList>
    </citation>
    <scope>NUCLEOTIDE SEQUENCE</scope>
    <source>
        <strain evidence="1">Expedition CK06-06</strain>
    </source>
</reference>
<comment type="caution">
    <text evidence="1">The sequence shown here is derived from an EMBL/GenBank/DDBJ whole genome shotgun (WGS) entry which is preliminary data.</text>
</comment>
<feature type="non-terminal residue" evidence="1">
    <location>
        <position position="66"/>
    </location>
</feature>
<proteinExistence type="predicted"/>
<sequence>MKTDGNDSIHIKKGSVVSSHNGLTKREYFAAMALQGFCVSGGVPIYMANAAVRTADALIEELNKDE</sequence>
<organism evidence="1">
    <name type="scientific">marine sediment metagenome</name>
    <dbReference type="NCBI Taxonomy" id="412755"/>
    <lineage>
        <taxon>unclassified sequences</taxon>
        <taxon>metagenomes</taxon>
        <taxon>ecological metagenomes</taxon>
    </lineage>
</organism>
<gene>
    <name evidence="1" type="ORF">S01H4_19305</name>
</gene>
<dbReference type="EMBL" id="BART01008598">
    <property type="protein sequence ID" value="GAG55567.1"/>
    <property type="molecule type" value="Genomic_DNA"/>
</dbReference>
<evidence type="ECO:0000313" key="1">
    <source>
        <dbReference type="EMBL" id="GAG55567.1"/>
    </source>
</evidence>
<protein>
    <submittedName>
        <fullName evidence="1">Uncharacterized protein</fullName>
    </submittedName>
</protein>
<name>X0ZBE0_9ZZZZ</name>
<accession>X0ZBE0</accession>
<dbReference type="AlphaFoldDB" id="X0ZBE0"/>